<dbReference type="KEGG" id="pce:PECL_693"/>
<dbReference type="AlphaFoldDB" id="G8PCK0"/>
<protein>
    <submittedName>
        <fullName evidence="6">AhpC/TSA family protein</fullName>
    </submittedName>
</protein>
<dbReference type="InterPro" id="IPR036249">
    <property type="entry name" value="Thioredoxin-like_sf"/>
</dbReference>
<dbReference type="RefSeq" id="WP_014215182.1">
    <property type="nucleotide sequence ID" value="NC_016605.1"/>
</dbReference>
<dbReference type="eggNOG" id="COG2077">
    <property type="taxonomic scope" value="Bacteria"/>
</dbReference>
<evidence type="ECO:0000256" key="1">
    <source>
        <dbReference type="ARBA" id="ARBA00022559"/>
    </source>
</evidence>
<proteinExistence type="predicted"/>
<keyword evidence="1" id="KW-0560">Oxidoreductase</keyword>
<keyword evidence="7" id="KW-1185">Reference proteome</keyword>
<reference evidence="6 7" key="1">
    <citation type="journal article" date="2012" name="J. Bacteriol.">
        <title>Complete Genome Sequence of the Beer Spoilage Organism Pediococcus claussenii ATCC BAA-344T.</title>
        <authorList>
            <person name="Pittet V."/>
            <person name="Abegunde T."/>
            <person name="Marfleet T."/>
            <person name="Haakensen M."/>
            <person name="Morrow K."/>
            <person name="Jayaprakash T."/>
            <person name="Schroeder K."/>
            <person name="Trost B."/>
            <person name="Byrns S."/>
            <person name="Bergsveinson J."/>
            <person name="Kusalik A."/>
            <person name="Ziola B."/>
        </authorList>
    </citation>
    <scope>NUCLEOTIDE SEQUENCE [LARGE SCALE GENOMIC DNA]</scope>
    <source>
        <strain evidence="6 7">ATCC BAA-344</strain>
    </source>
</reference>
<sequence length="165" mass="18393">MEVLRGGEKVELAGNPPEVGQVIPKFKLFTDDGQKVKTRDLLGKVTLISVVPDLNTPVCSIQTKTFNQQADKYPTVKFITVSNNLPEDQKDWCAAEGVKNLEVLSDHELSFGYETGLYIPNAGYLARSIFILNEDGKIIYRQIVPEIHDEPDYAEALEVLDNIIA</sequence>
<dbReference type="PANTHER" id="PTHR43110:SF1">
    <property type="entry name" value="THIOL PEROXIDASE"/>
    <property type="match status" value="1"/>
</dbReference>
<evidence type="ECO:0000256" key="2">
    <source>
        <dbReference type="ARBA" id="ARBA00022862"/>
    </source>
</evidence>
<name>G8PCK0_PEDCP</name>
<dbReference type="PANTHER" id="PTHR43110">
    <property type="entry name" value="THIOL PEROXIDASE"/>
    <property type="match status" value="1"/>
</dbReference>
<dbReference type="Proteomes" id="UP000005444">
    <property type="component" value="Chromosome"/>
</dbReference>
<dbReference type="Gene3D" id="3.40.30.10">
    <property type="entry name" value="Glutaredoxin"/>
    <property type="match status" value="1"/>
</dbReference>
<feature type="domain" description="Thioredoxin" evidence="5">
    <location>
        <begin position="17"/>
        <end position="165"/>
    </location>
</feature>
<keyword evidence="2" id="KW-0049">Antioxidant</keyword>
<evidence type="ECO:0000313" key="6">
    <source>
        <dbReference type="EMBL" id="AEV94985.1"/>
    </source>
</evidence>
<dbReference type="PROSITE" id="PS51352">
    <property type="entry name" value="THIOREDOXIN_2"/>
    <property type="match status" value="1"/>
</dbReference>
<keyword evidence="1" id="KW-0575">Peroxidase</keyword>
<dbReference type="InterPro" id="IPR013766">
    <property type="entry name" value="Thioredoxin_domain"/>
</dbReference>
<keyword evidence="3" id="KW-1015">Disulfide bond</keyword>
<dbReference type="NCBIfam" id="NF001808">
    <property type="entry name" value="PRK00522.1"/>
    <property type="match status" value="1"/>
</dbReference>
<dbReference type="EMBL" id="CP003137">
    <property type="protein sequence ID" value="AEV94985.1"/>
    <property type="molecule type" value="Genomic_DNA"/>
</dbReference>
<accession>G8PCK0</accession>
<dbReference type="Pfam" id="PF08534">
    <property type="entry name" value="Redoxin"/>
    <property type="match status" value="1"/>
</dbReference>
<organism evidence="6 7">
    <name type="scientific">Pediococcus claussenii (strain ATCC BAA-344 / DSM 14800 / JCM 18046 / KCTC 3811 / LMG 21948 / P06)</name>
    <dbReference type="NCBI Taxonomy" id="701521"/>
    <lineage>
        <taxon>Bacteria</taxon>
        <taxon>Bacillati</taxon>
        <taxon>Bacillota</taxon>
        <taxon>Bacilli</taxon>
        <taxon>Lactobacillales</taxon>
        <taxon>Lactobacillaceae</taxon>
        <taxon>Pediococcus</taxon>
    </lineage>
</organism>
<evidence type="ECO:0000259" key="5">
    <source>
        <dbReference type="PROSITE" id="PS51352"/>
    </source>
</evidence>
<evidence type="ECO:0000256" key="4">
    <source>
        <dbReference type="ARBA" id="ARBA00023284"/>
    </source>
</evidence>
<dbReference type="STRING" id="701521.PECL_693"/>
<dbReference type="GO" id="GO:0008379">
    <property type="term" value="F:thioredoxin peroxidase activity"/>
    <property type="evidence" value="ECO:0007669"/>
    <property type="project" value="InterPro"/>
</dbReference>
<dbReference type="InterPro" id="IPR050455">
    <property type="entry name" value="Tpx_Peroxidase_subfamily"/>
</dbReference>
<dbReference type="PATRIC" id="fig|701521.8.peg.662"/>
<dbReference type="InterPro" id="IPR013740">
    <property type="entry name" value="Redoxin"/>
</dbReference>
<evidence type="ECO:0000313" key="7">
    <source>
        <dbReference type="Proteomes" id="UP000005444"/>
    </source>
</evidence>
<keyword evidence="4" id="KW-0676">Redox-active center</keyword>
<evidence type="ECO:0000256" key="3">
    <source>
        <dbReference type="ARBA" id="ARBA00023157"/>
    </source>
</evidence>
<dbReference type="InterPro" id="IPR002065">
    <property type="entry name" value="TPX"/>
</dbReference>
<dbReference type="CDD" id="cd03014">
    <property type="entry name" value="PRX_Atyp2cys"/>
    <property type="match status" value="1"/>
</dbReference>
<dbReference type="HOGENOM" id="CLU_042529_12_0_9"/>
<gene>
    <name evidence="6" type="ordered locus">PECL_693</name>
</gene>
<dbReference type="SUPFAM" id="SSF52833">
    <property type="entry name" value="Thioredoxin-like"/>
    <property type="match status" value="1"/>
</dbReference>